<dbReference type="SUPFAM" id="SSF51905">
    <property type="entry name" value="FAD/NAD(P)-binding domain"/>
    <property type="match status" value="1"/>
</dbReference>
<dbReference type="Gene3D" id="3.50.50.60">
    <property type="entry name" value="FAD/NAD(P)-binding domain"/>
    <property type="match status" value="1"/>
</dbReference>
<dbReference type="Pfam" id="PF01593">
    <property type="entry name" value="Amino_oxidase"/>
    <property type="match status" value="1"/>
</dbReference>
<dbReference type="RefSeq" id="WP_281883343.1">
    <property type="nucleotide sequence ID" value="NZ_BSDP01000001.1"/>
</dbReference>
<protein>
    <submittedName>
        <fullName evidence="2">Protoporphyrinogen oxidase</fullName>
    </submittedName>
</protein>
<sequence length="532" mass="53635">MSAADSARPAPERERIDVDVVVVGGGVAGLVAARQCLHVGLSVLVLEARDEVGGVVGGAVIGAEEADAPGGAAGGLRVDTGAESFATRNDSVQALATELGLADEIVAPNPAGAWLALPGGDAGLKLLPMPKTGVLGIPANPFAEDVRAVIGWSGAWRAYRDRLQPILRIGRAHSLGQLVRSRMGDAVLERLVTPISAGVYSADPDALDVDRVAPGLNQAMTRAGSLQGGVAQLAAERRAGGAVRGIRGGMRALVDALVADLAYYAGEVRTGVRVTGLTAGDGADGGWVVAADAVAPEPGDGRVLVAGADATEEAAGVEAHARYVVLAAPAEASVPLLAGVRDEWAGLADLDWPEGTALDLVTLLLDAPELDAAPRGTGVLVAPGTPGVAAKALTHSTSKWSWLADAAGPRRHVVRLSYGRAGSAGAAALDDEALTDLALADASALLGTTLTRAQLVDAVRTSWRDAPSHALLGREDRVARLDAALAGTTDLVVTGSWVAGTGLASVVPHAIDAAARIRRDAVDAAPEAPAGA</sequence>
<evidence type="ECO:0000259" key="1">
    <source>
        <dbReference type="Pfam" id="PF01593"/>
    </source>
</evidence>
<dbReference type="EMBL" id="BSDP01000001">
    <property type="protein sequence ID" value="GLI27101.1"/>
    <property type="molecule type" value="Genomic_DNA"/>
</dbReference>
<proteinExistence type="predicted"/>
<dbReference type="PANTHER" id="PTHR42923">
    <property type="entry name" value="PROTOPORPHYRINOGEN OXIDASE"/>
    <property type="match status" value="1"/>
</dbReference>
<dbReference type="AlphaFoldDB" id="A0A9W6CQP2"/>
<dbReference type="InterPro" id="IPR050464">
    <property type="entry name" value="Zeta_carotene_desat/Oxidored"/>
</dbReference>
<organism evidence="2 3">
    <name type="scientific">Agromyces rhizosphaerae</name>
    <dbReference type="NCBI Taxonomy" id="88374"/>
    <lineage>
        <taxon>Bacteria</taxon>
        <taxon>Bacillati</taxon>
        <taxon>Actinomycetota</taxon>
        <taxon>Actinomycetes</taxon>
        <taxon>Micrococcales</taxon>
        <taxon>Microbacteriaceae</taxon>
        <taxon>Agromyces</taxon>
    </lineage>
</organism>
<dbReference type="PRINTS" id="PR00411">
    <property type="entry name" value="PNDRDTASEI"/>
</dbReference>
<feature type="domain" description="Amine oxidase" evidence="1">
    <location>
        <begin position="27"/>
        <end position="516"/>
    </location>
</feature>
<evidence type="ECO:0000313" key="3">
    <source>
        <dbReference type="Proteomes" id="UP001144396"/>
    </source>
</evidence>
<dbReference type="InterPro" id="IPR002937">
    <property type="entry name" value="Amino_oxidase"/>
</dbReference>
<keyword evidence="3" id="KW-1185">Reference proteome</keyword>
<dbReference type="Gene3D" id="3.90.660.20">
    <property type="entry name" value="Protoporphyrinogen oxidase, mitochondrial, domain 2"/>
    <property type="match status" value="1"/>
</dbReference>
<dbReference type="SUPFAM" id="SSF54373">
    <property type="entry name" value="FAD-linked reductases, C-terminal domain"/>
    <property type="match status" value="1"/>
</dbReference>
<dbReference type="PANTHER" id="PTHR42923:SF3">
    <property type="entry name" value="PROTOPORPHYRINOGEN OXIDASE"/>
    <property type="match status" value="1"/>
</dbReference>
<gene>
    <name evidence="2" type="ORF">ARHIZOSPH14_13430</name>
</gene>
<name>A0A9W6CQP2_9MICO</name>
<accession>A0A9W6CQP2</accession>
<evidence type="ECO:0000313" key="2">
    <source>
        <dbReference type="EMBL" id="GLI27101.1"/>
    </source>
</evidence>
<dbReference type="InterPro" id="IPR036188">
    <property type="entry name" value="FAD/NAD-bd_sf"/>
</dbReference>
<comment type="caution">
    <text evidence="2">The sequence shown here is derived from an EMBL/GenBank/DDBJ whole genome shotgun (WGS) entry which is preliminary data.</text>
</comment>
<reference evidence="2" key="1">
    <citation type="submission" date="2022-12" db="EMBL/GenBank/DDBJ databases">
        <title>Reference genome sequencing for broad-spectrum identification of bacterial and archaeal isolates by mass spectrometry.</title>
        <authorList>
            <person name="Sekiguchi Y."/>
            <person name="Tourlousse D.M."/>
        </authorList>
    </citation>
    <scope>NUCLEOTIDE SEQUENCE</scope>
    <source>
        <strain evidence="2">14</strain>
    </source>
</reference>
<dbReference type="Gene3D" id="1.10.3110.10">
    <property type="entry name" value="protoporphyrinogen ix oxidase, domain 3"/>
    <property type="match status" value="1"/>
</dbReference>
<dbReference type="GO" id="GO:0016491">
    <property type="term" value="F:oxidoreductase activity"/>
    <property type="evidence" value="ECO:0007669"/>
    <property type="project" value="InterPro"/>
</dbReference>
<dbReference type="Proteomes" id="UP001144396">
    <property type="component" value="Unassembled WGS sequence"/>
</dbReference>